<dbReference type="EMBL" id="AZHF01000003">
    <property type="protein sequence ID" value="OAA77317.1"/>
    <property type="molecule type" value="Genomic_DNA"/>
</dbReference>
<sequence>MTTASFIIYRETLADMPVTLGVAWRSAENWTGVPATTRGDILRAVNMKHYLHRYKSILQTSIGMPDYLITGSPNGFVHVALAAYKTRHHLTIRPEDVWFSIPSQLSFYINVHAAELPDVFVSNEGIKQLAIEVTCDNRSRNDGPRKSNASTRQIAAVLGDHIKDPALREWVMPSFSTTMIVDRAVAAALFIGAMQTEKCPTSRMSGGALPSVTLLGEAADYWIILQRLDILERLRGCEPRDMAQLLRPVLRHMIATFETGATPRTVSFWNNMIQKWKPDGNKTFLSGWITAFCYWSAEGVSNIIFNMKQRGGAFVLDGVAYPCLDSEDIPPSSAAVPVVVDIGDKRLDCTLLAASAAIYATDATPEQVAASPNQGVLKRRGRTAIQPVSGWFLCENKYRKRSSIHQILHGNRL</sequence>
<dbReference type="InterPro" id="IPR025533">
    <property type="entry name" value="DUF4419"/>
</dbReference>
<evidence type="ECO:0000313" key="2">
    <source>
        <dbReference type="Proteomes" id="UP000076881"/>
    </source>
</evidence>
<gene>
    <name evidence="1" type="ORF">LEL_04140</name>
</gene>
<dbReference type="OrthoDB" id="9978173at2759"/>
<dbReference type="PANTHER" id="PTHR31252:SF11">
    <property type="entry name" value="DUF4419 DOMAIN-CONTAINING PROTEIN"/>
    <property type="match status" value="1"/>
</dbReference>
<keyword evidence="2" id="KW-1185">Reference proteome</keyword>
<reference evidence="1 2" key="1">
    <citation type="journal article" date="2016" name="Genome Biol. Evol.">
        <title>Divergent and convergent evolution of fungal pathogenicity.</title>
        <authorList>
            <person name="Shang Y."/>
            <person name="Xiao G."/>
            <person name="Zheng P."/>
            <person name="Cen K."/>
            <person name="Zhan S."/>
            <person name="Wang C."/>
        </authorList>
    </citation>
    <scope>NUCLEOTIDE SEQUENCE [LARGE SCALE GENOMIC DNA]</scope>
    <source>
        <strain evidence="1 2">RCEF 1005</strain>
    </source>
</reference>
<dbReference type="Proteomes" id="UP000076881">
    <property type="component" value="Unassembled WGS sequence"/>
</dbReference>
<evidence type="ECO:0000313" key="1">
    <source>
        <dbReference type="EMBL" id="OAA77317.1"/>
    </source>
</evidence>
<dbReference type="PANTHER" id="PTHR31252">
    <property type="entry name" value="DUF4419 DOMAIN-CONTAINING PROTEIN"/>
    <property type="match status" value="1"/>
</dbReference>
<organism evidence="1 2">
    <name type="scientific">Akanthomyces lecanii RCEF 1005</name>
    <dbReference type="NCBI Taxonomy" id="1081108"/>
    <lineage>
        <taxon>Eukaryota</taxon>
        <taxon>Fungi</taxon>
        <taxon>Dikarya</taxon>
        <taxon>Ascomycota</taxon>
        <taxon>Pezizomycotina</taxon>
        <taxon>Sordariomycetes</taxon>
        <taxon>Hypocreomycetidae</taxon>
        <taxon>Hypocreales</taxon>
        <taxon>Cordycipitaceae</taxon>
        <taxon>Akanthomyces</taxon>
        <taxon>Cordyceps confragosa</taxon>
    </lineage>
</organism>
<name>A0A168H578_CORDF</name>
<comment type="caution">
    <text evidence="1">The sequence shown here is derived from an EMBL/GenBank/DDBJ whole genome shotgun (WGS) entry which is preliminary data.</text>
</comment>
<proteinExistence type="predicted"/>
<accession>A0A168H578</accession>
<protein>
    <submittedName>
        <fullName evidence="1">Uncharacterized protein</fullName>
    </submittedName>
</protein>
<dbReference type="Pfam" id="PF14388">
    <property type="entry name" value="DUF4419"/>
    <property type="match status" value="1"/>
</dbReference>
<dbReference type="AlphaFoldDB" id="A0A168H578"/>